<reference evidence="2 3" key="1">
    <citation type="submission" date="2020-08" db="EMBL/GenBank/DDBJ databases">
        <authorList>
            <person name="Liu C."/>
            <person name="Sun Q."/>
        </authorList>
    </citation>
    <scope>NUCLEOTIDE SEQUENCE [LARGE SCALE GENOMIC DNA]</scope>
    <source>
        <strain evidence="2 3">NSJ-61</strain>
    </source>
</reference>
<accession>A0A7G9GNC7</accession>
<dbReference type="InterPro" id="IPR010985">
    <property type="entry name" value="Ribbon_hlx_hlx"/>
</dbReference>
<dbReference type="GO" id="GO:0006355">
    <property type="term" value="P:regulation of DNA-templated transcription"/>
    <property type="evidence" value="ECO:0007669"/>
    <property type="project" value="InterPro"/>
</dbReference>
<keyword evidence="3" id="KW-1185">Reference proteome</keyword>
<evidence type="ECO:0000313" key="2">
    <source>
        <dbReference type="EMBL" id="QNM12309.1"/>
    </source>
</evidence>
<dbReference type="Proteomes" id="UP000515856">
    <property type="component" value="Chromosome"/>
</dbReference>
<dbReference type="EMBL" id="CP060636">
    <property type="protein sequence ID" value="QNM12309.1"/>
    <property type="molecule type" value="Genomic_DNA"/>
</dbReference>
<dbReference type="RefSeq" id="WP_117455906.1">
    <property type="nucleotide sequence ID" value="NZ_CP060636.1"/>
</dbReference>
<dbReference type="AlphaFoldDB" id="A0A7G9GNC7"/>
<protein>
    <submittedName>
        <fullName evidence="2">Ribbon-helix-helix protein, CopG family</fullName>
    </submittedName>
</protein>
<evidence type="ECO:0000259" key="1">
    <source>
        <dbReference type="Pfam" id="PF01402"/>
    </source>
</evidence>
<dbReference type="InterPro" id="IPR002145">
    <property type="entry name" value="CopG"/>
</dbReference>
<gene>
    <name evidence="2" type="ORF">H9Q80_19055</name>
</gene>
<proteinExistence type="predicted"/>
<name>A0A7G9GNC7_9FIRM</name>
<sequence>MTTNKQRTTIWLSPEIFDSLDSITERNNCRSRSELIEKAIKFYDGYTRSQENEYLPIALSSALNGIVKTSEDRIARVLFKNAVELAMMMNVLSATAEIDETTLRKLRAKCIKDVKGTLGKINFEEVYKYQNT</sequence>
<organism evidence="2 3">
    <name type="scientific">[Eubacterium] hominis</name>
    <dbReference type="NCBI Taxonomy" id="2764325"/>
    <lineage>
        <taxon>Bacteria</taxon>
        <taxon>Bacillati</taxon>
        <taxon>Bacillota</taxon>
        <taxon>Erysipelotrichia</taxon>
        <taxon>Erysipelotrichales</taxon>
        <taxon>Erysipelotrichaceae</taxon>
        <taxon>Amedibacillus</taxon>
    </lineage>
</organism>
<feature type="domain" description="Ribbon-helix-helix protein CopG" evidence="1">
    <location>
        <begin position="7"/>
        <end position="43"/>
    </location>
</feature>
<dbReference type="KEGG" id="ehn:H9Q80_19055"/>
<dbReference type="SUPFAM" id="SSF47598">
    <property type="entry name" value="Ribbon-helix-helix"/>
    <property type="match status" value="1"/>
</dbReference>
<evidence type="ECO:0000313" key="3">
    <source>
        <dbReference type="Proteomes" id="UP000515856"/>
    </source>
</evidence>
<dbReference type="Pfam" id="PF01402">
    <property type="entry name" value="RHH_1"/>
    <property type="match status" value="1"/>
</dbReference>